<gene>
    <name evidence="2" type="ORF">EKG95_28945</name>
</gene>
<feature type="domain" description="Transposase IS4-like" evidence="1">
    <location>
        <begin position="22"/>
        <end position="100"/>
    </location>
</feature>
<name>A0A5X6ESZ9_SALET</name>
<dbReference type="SUPFAM" id="SSF53098">
    <property type="entry name" value="Ribonuclease H-like"/>
    <property type="match status" value="1"/>
</dbReference>
<evidence type="ECO:0000313" key="2">
    <source>
        <dbReference type="EMBL" id="ECA3795727.1"/>
    </source>
</evidence>
<sequence>TPSEAVKSDLRKRKLLSEFPSITLRLIKHNDQNGEYILATTLIEKEHYEAKVFHNLYHQRWNIEELYKLSKSILCIEDFHSQSEKGVKQEIQAHILLLNITKISGNDIHHSDDNNVCMGSAQASPHLFL</sequence>
<feature type="non-terminal residue" evidence="2">
    <location>
        <position position="1"/>
    </location>
</feature>
<comment type="caution">
    <text evidence="2">The sequence shown here is derived from an EMBL/GenBank/DDBJ whole genome shotgun (WGS) entry which is preliminary data.</text>
</comment>
<dbReference type="EMBL" id="AAHUDZ010000214">
    <property type="protein sequence ID" value="ECA3795727.1"/>
    <property type="molecule type" value="Genomic_DNA"/>
</dbReference>
<dbReference type="Pfam" id="PF01609">
    <property type="entry name" value="DDE_Tnp_1"/>
    <property type="match status" value="1"/>
</dbReference>
<dbReference type="GO" id="GO:0004803">
    <property type="term" value="F:transposase activity"/>
    <property type="evidence" value="ECO:0007669"/>
    <property type="project" value="InterPro"/>
</dbReference>
<organism evidence="2">
    <name type="scientific">Salmonella enterica subsp. enterica serovar Aqua</name>
    <dbReference type="NCBI Taxonomy" id="1302615"/>
    <lineage>
        <taxon>Bacteria</taxon>
        <taxon>Pseudomonadati</taxon>
        <taxon>Pseudomonadota</taxon>
        <taxon>Gammaproteobacteria</taxon>
        <taxon>Enterobacterales</taxon>
        <taxon>Enterobacteriaceae</taxon>
        <taxon>Salmonella</taxon>
    </lineage>
</organism>
<proteinExistence type="predicted"/>
<dbReference type="InterPro" id="IPR002559">
    <property type="entry name" value="Transposase_11"/>
</dbReference>
<dbReference type="Gene3D" id="3.90.350.10">
    <property type="entry name" value="Transposase Inhibitor Protein From Tn5, Chain A, domain 1"/>
    <property type="match status" value="1"/>
</dbReference>
<reference evidence="2" key="1">
    <citation type="submission" date="2018-12" db="EMBL/GenBank/DDBJ databases">
        <authorList>
            <person name="Ashton P.M."/>
            <person name="Dallman T."/>
            <person name="Nair S."/>
            <person name="De Pinna E."/>
            <person name="Peters T."/>
            <person name="Grant K."/>
        </authorList>
    </citation>
    <scope>NUCLEOTIDE SEQUENCE</scope>
    <source>
        <strain evidence="2">650060</strain>
    </source>
</reference>
<dbReference type="InterPro" id="IPR012337">
    <property type="entry name" value="RNaseH-like_sf"/>
</dbReference>
<protein>
    <recommendedName>
        <fullName evidence="1">Transposase IS4-like domain-containing protein</fullName>
    </recommendedName>
</protein>
<evidence type="ECO:0000259" key="1">
    <source>
        <dbReference type="Pfam" id="PF01609"/>
    </source>
</evidence>
<dbReference type="AlphaFoldDB" id="A0A5X6ESZ9"/>
<accession>A0A5X6ESZ9</accession>
<dbReference type="GO" id="GO:0003677">
    <property type="term" value="F:DNA binding"/>
    <property type="evidence" value="ECO:0007669"/>
    <property type="project" value="InterPro"/>
</dbReference>
<dbReference type="GO" id="GO:0006313">
    <property type="term" value="P:DNA transposition"/>
    <property type="evidence" value="ECO:0007669"/>
    <property type="project" value="InterPro"/>
</dbReference>